<dbReference type="Proteomes" id="UP000189177">
    <property type="component" value="Unassembled WGS sequence"/>
</dbReference>
<dbReference type="Gene3D" id="3.30.450.20">
    <property type="entry name" value="PAS domain"/>
    <property type="match status" value="1"/>
</dbReference>
<dbReference type="InterPro" id="IPR043128">
    <property type="entry name" value="Rev_trsase/Diguanyl_cyclase"/>
</dbReference>
<dbReference type="CDD" id="cd01949">
    <property type="entry name" value="GGDEF"/>
    <property type="match status" value="1"/>
</dbReference>
<keyword evidence="7" id="KW-1185">Reference proteome</keyword>
<feature type="domain" description="EAL" evidence="4">
    <location>
        <begin position="619"/>
        <end position="871"/>
    </location>
</feature>
<accession>A0A1V3A115</accession>
<dbReference type="InterPro" id="IPR000014">
    <property type="entry name" value="PAS"/>
</dbReference>
<dbReference type="SMART" id="SM00052">
    <property type="entry name" value="EAL"/>
    <property type="match status" value="1"/>
</dbReference>
<dbReference type="PANTHER" id="PTHR44757">
    <property type="entry name" value="DIGUANYLATE CYCLASE DGCP"/>
    <property type="match status" value="1"/>
</dbReference>
<dbReference type="Gene3D" id="3.30.70.270">
    <property type="match status" value="1"/>
</dbReference>
<dbReference type="InterPro" id="IPR001633">
    <property type="entry name" value="EAL_dom"/>
</dbReference>
<dbReference type="Pfam" id="PF00563">
    <property type="entry name" value="EAL"/>
    <property type="match status" value="1"/>
</dbReference>
<dbReference type="NCBIfam" id="TIGR00229">
    <property type="entry name" value="sensory_box"/>
    <property type="match status" value="1"/>
</dbReference>
<protein>
    <submittedName>
        <fullName evidence="6">GGDEF-domain containing protein</fullName>
    </submittedName>
</protein>
<dbReference type="Gene3D" id="3.20.20.450">
    <property type="entry name" value="EAL domain"/>
    <property type="match status" value="1"/>
</dbReference>
<feature type="domain" description="GGDEF" evidence="5">
    <location>
        <begin position="477"/>
        <end position="610"/>
    </location>
</feature>
<evidence type="ECO:0000313" key="6">
    <source>
        <dbReference type="EMBL" id="OOC11040.1"/>
    </source>
</evidence>
<dbReference type="PROSITE" id="PS50883">
    <property type="entry name" value="EAL"/>
    <property type="match status" value="1"/>
</dbReference>
<dbReference type="PROSITE" id="PS50113">
    <property type="entry name" value="PAC"/>
    <property type="match status" value="1"/>
</dbReference>
<organism evidence="6 7">
    <name type="scientific">Thioalkalivibrio halophilus</name>
    <dbReference type="NCBI Taxonomy" id="252474"/>
    <lineage>
        <taxon>Bacteria</taxon>
        <taxon>Pseudomonadati</taxon>
        <taxon>Pseudomonadota</taxon>
        <taxon>Gammaproteobacteria</taxon>
        <taxon>Chromatiales</taxon>
        <taxon>Ectothiorhodospiraceae</taxon>
        <taxon>Thioalkalivibrio</taxon>
    </lineage>
</organism>
<evidence type="ECO:0000259" key="3">
    <source>
        <dbReference type="PROSITE" id="PS50113"/>
    </source>
</evidence>
<evidence type="ECO:0000256" key="1">
    <source>
        <dbReference type="ARBA" id="ARBA00001946"/>
    </source>
</evidence>
<sequence>MTTQETRRLQARILLLALAVLVLLGLIAASLTAHAYYQQARDRADLAQQAALQHHGQAVAQYFDRLEDIAWQVASRSRIRDELAAYNRGATDLEDLQDFSHDKLEDALRPSGAAGIIRLDAEGRQVLAVGDANPDPIYWPDIDPAMRETRMRDHLAWEGRAWIMIAVPILSREDEWLGADILVFPAEALVGVLESAAEGGKAAWLEGPQGVVLRVDDITWSLKPTGAGNLVAPALQQARGGSQALQRTDGEVVFAVPVRPGWGLSMAVPEEELYAGMMAHLALPVGLVLGMALLSGLGLIGVIRPLSRQVVAQSEALERASEEQEDLLEYASGFVYRFDRSGRARYISPGVERVLGRSMDRLPETTLRALVEPFLPYLEGTAVPIDGGTDSELPPARAEVTDKAGNPVVLELNARVRYNSGHVVDIFGVARDVTSREEARRRVSHLANYDPLTDLPNRTQLDERLARAIERCRLHDERLAVLFVDLDGFKYVNDSLGHHRGDELLEAVARRLLGAIDRHSTIARHGGDEFVVLTEHIAGTDDAERVADNLLRALEAPFHVAGQELFIGASIGISLFPDDAASSDMLIRNADSAMYRAKARGRNNVQLYTADLTDASQRRLAIEAGLRRAIEGNELEVVYQPQWYLPGEGLSGAEALVRWRHPDFGMISPAEFIPVAEENGTIGLLGRWVLREAVRRTCEWGPQRLGRIGVNVSGHQVLFGDIAGDVRAVLEETGLEPWRLELEITEGFVMDHAERGIAVLEELRAMGVQLAIDDFGTGYSSLSYLKRLPVQRLKVDASFVQGADTDAADAALTASIIAMGHKLGLTVIAEGVETATQRDMIILDGCDEAQGYYLARPMSTEQMGALIEDPVPACRRD</sequence>
<comment type="cofactor">
    <cofactor evidence="1">
        <name>Mg(2+)</name>
        <dbReference type="ChEBI" id="CHEBI:18420"/>
    </cofactor>
</comment>
<comment type="caution">
    <text evidence="6">The sequence shown here is derived from an EMBL/GenBank/DDBJ whole genome shotgun (WGS) entry which is preliminary data.</text>
</comment>
<dbReference type="InterPro" id="IPR035965">
    <property type="entry name" value="PAS-like_dom_sf"/>
</dbReference>
<dbReference type="GO" id="GO:0003824">
    <property type="term" value="F:catalytic activity"/>
    <property type="evidence" value="ECO:0007669"/>
    <property type="project" value="UniProtKB-ARBA"/>
</dbReference>
<dbReference type="InterPro" id="IPR035919">
    <property type="entry name" value="EAL_sf"/>
</dbReference>
<dbReference type="InterPro" id="IPR000160">
    <property type="entry name" value="GGDEF_dom"/>
</dbReference>
<dbReference type="OrthoDB" id="5800525at2"/>
<evidence type="ECO:0000259" key="2">
    <source>
        <dbReference type="PROSITE" id="PS50112"/>
    </source>
</evidence>
<reference evidence="6 7" key="1">
    <citation type="submission" date="2017-02" db="EMBL/GenBank/DDBJ databases">
        <title>Genomic diversity within the haloalkaliphilic genus Thioalkalivibrio.</title>
        <authorList>
            <person name="Ahn A.-C."/>
            <person name="Meier-Kolthoff J."/>
            <person name="Overmars L."/>
            <person name="Richter M."/>
            <person name="Woyke T."/>
            <person name="Sorokin D.Y."/>
            <person name="Muyzer G."/>
        </authorList>
    </citation>
    <scope>NUCLEOTIDE SEQUENCE [LARGE SCALE GENOMIC DNA]</scope>
    <source>
        <strain evidence="6 7">HL17</strain>
    </source>
</reference>
<evidence type="ECO:0000313" key="7">
    <source>
        <dbReference type="Proteomes" id="UP000189177"/>
    </source>
</evidence>
<dbReference type="FunFam" id="3.30.70.270:FF:000001">
    <property type="entry name" value="Diguanylate cyclase domain protein"/>
    <property type="match status" value="1"/>
</dbReference>
<dbReference type="EMBL" id="MUZR01000007">
    <property type="protein sequence ID" value="OOC11040.1"/>
    <property type="molecule type" value="Genomic_DNA"/>
</dbReference>
<feature type="domain" description="PAS" evidence="2">
    <location>
        <begin position="320"/>
        <end position="373"/>
    </location>
</feature>
<dbReference type="SMART" id="SM00267">
    <property type="entry name" value="GGDEF"/>
    <property type="match status" value="1"/>
</dbReference>
<feature type="domain" description="PAC" evidence="3">
    <location>
        <begin position="394"/>
        <end position="445"/>
    </location>
</feature>
<evidence type="ECO:0000259" key="4">
    <source>
        <dbReference type="PROSITE" id="PS50883"/>
    </source>
</evidence>
<dbReference type="InterPro" id="IPR000700">
    <property type="entry name" value="PAS-assoc_C"/>
</dbReference>
<name>A0A1V3A115_9GAMM</name>
<dbReference type="PANTHER" id="PTHR44757:SF2">
    <property type="entry name" value="BIOFILM ARCHITECTURE MAINTENANCE PROTEIN MBAA"/>
    <property type="match status" value="1"/>
</dbReference>
<dbReference type="STRING" id="252474.B1A74_02630"/>
<dbReference type="SUPFAM" id="SSF55785">
    <property type="entry name" value="PYP-like sensor domain (PAS domain)"/>
    <property type="match status" value="1"/>
</dbReference>
<dbReference type="AlphaFoldDB" id="A0A1V3A115"/>
<dbReference type="InterPro" id="IPR052155">
    <property type="entry name" value="Biofilm_reg_signaling"/>
</dbReference>
<gene>
    <name evidence="6" type="ORF">B1A74_02630</name>
</gene>
<dbReference type="RefSeq" id="WP_018946343.1">
    <property type="nucleotide sequence ID" value="NZ_MUZR01000007.1"/>
</dbReference>
<dbReference type="PROSITE" id="PS50112">
    <property type="entry name" value="PAS"/>
    <property type="match status" value="1"/>
</dbReference>
<dbReference type="Pfam" id="PF00990">
    <property type="entry name" value="GGDEF"/>
    <property type="match status" value="1"/>
</dbReference>
<proteinExistence type="predicted"/>
<evidence type="ECO:0000259" key="5">
    <source>
        <dbReference type="PROSITE" id="PS50887"/>
    </source>
</evidence>
<dbReference type="NCBIfam" id="TIGR00254">
    <property type="entry name" value="GGDEF"/>
    <property type="match status" value="1"/>
</dbReference>
<dbReference type="PROSITE" id="PS50887">
    <property type="entry name" value="GGDEF"/>
    <property type="match status" value="1"/>
</dbReference>
<dbReference type="SUPFAM" id="SSF55073">
    <property type="entry name" value="Nucleotide cyclase"/>
    <property type="match status" value="1"/>
</dbReference>
<dbReference type="SUPFAM" id="SSF141868">
    <property type="entry name" value="EAL domain-like"/>
    <property type="match status" value="1"/>
</dbReference>
<dbReference type="CDD" id="cd01948">
    <property type="entry name" value="EAL"/>
    <property type="match status" value="1"/>
</dbReference>
<dbReference type="InterPro" id="IPR029787">
    <property type="entry name" value="Nucleotide_cyclase"/>
</dbReference>